<proteinExistence type="predicted"/>
<dbReference type="RefSeq" id="WP_013412865.1">
    <property type="nucleotide sequence ID" value="NC_014657.1"/>
</dbReference>
<feature type="domain" description="HTH cro/C1-type" evidence="2">
    <location>
        <begin position="6"/>
        <end position="60"/>
    </location>
</feature>
<gene>
    <name evidence="3" type="ordered locus">Calow_2033</name>
</gene>
<organism evidence="3 4">
    <name type="scientific">Caldicellulosiruptor owensensis (strain ATCC 700167 / DSM 13100 / OL)</name>
    <dbReference type="NCBI Taxonomy" id="632518"/>
    <lineage>
        <taxon>Bacteria</taxon>
        <taxon>Bacillati</taxon>
        <taxon>Bacillota</taxon>
        <taxon>Bacillota incertae sedis</taxon>
        <taxon>Caldicellulosiruptorales</taxon>
        <taxon>Caldicellulosiruptoraceae</taxon>
        <taxon>Caldicellulosiruptor</taxon>
    </lineage>
</organism>
<reference key="1">
    <citation type="submission" date="2010-09" db="EMBL/GenBank/DDBJ databases">
        <title>Complete sequence of Caldicellulosiruptor owensensis OL.</title>
        <authorList>
            <consortium name="US DOE Joint Genome Institute"/>
            <person name="Lucas S."/>
            <person name="Copeland A."/>
            <person name="Lapidus A."/>
            <person name="Cheng J.-F."/>
            <person name="Bruce D."/>
            <person name="Goodwin L."/>
            <person name="Pitluck S."/>
            <person name="Davenport K."/>
            <person name="Detter J.C."/>
            <person name="Han C."/>
            <person name="Tapia R."/>
            <person name="Land M."/>
            <person name="Hauser L."/>
            <person name="Chang Y.-J."/>
            <person name="Jeffries C."/>
            <person name="Kyrpides N."/>
            <person name="Ivanova N."/>
            <person name="Mikhailova N."/>
            <person name="Blumer-Schuette S.E."/>
            <person name="Kelly R.M."/>
            <person name="Woyke T."/>
        </authorList>
    </citation>
    <scope>NUCLEOTIDE SEQUENCE</scope>
    <source>
        <strain>OL</strain>
    </source>
</reference>
<evidence type="ECO:0000256" key="1">
    <source>
        <dbReference type="ARBA" id="ARBA00023125"/>
    </source>
</evidence>
<dbReference type="STRING" id="632518.Calow_2033"/>
<sequence length="177" mass="20797">MFGERLRMLRNEKGFTMQQMAEMLGITIGSWAKYERNEAEPSFDKLVKIADIFNVSVDFLLGRTNVRNDKLGNNETNIKNYIVDIEKIIIENPSALYCFQTNFETVLENFSKEIISENQLQPLLEALNDLVIYFNDLTRLKSENKKINKEILTYHEKEKISMLQLMNKIFMLLFQPD</sequence>
<dbReference type="InterPro" id="IPR010982">
    <property type="entry name" value="Lambda_DNA-bd_dom_sf"/>
</dbReference>
<dbReference type="SUPFAM" id="SSF47413">
    <property type="entry name" value="lambda repressor-like DNA-binding domains"/>
    <property type="match status" value="1"/>
</dbReference>
<accession>E4Q659</accession>
<dbReference type="EMBL" id="CP002216">
    <property type="protein sequence ID" value="ADQ05544.1"/>
    <property type="molecule type" value="Genomic_DNA"/>
</dbReference>
<dbReference type="OrthoDB" id="9811208at2"/>
<evidence type="ECO:0000313" key="3">
    <source>
        <dbReference type="EMBL" id="ADQ05544.1"/>
    </source>
</evidence>
<name>E4Q659_CALOW</name>
<keyword evidence="4" id="KW-1185">Reference proteome</keyword>
<reference evidence="3 4" key="2">
    <citation type="journal article" date="2011" name="J. Bacteriol.">
        <title>Complete genome sequences for the anaerobic, extremely thermophilic plant biomass-degrading bacteria Caldicellulosiruptor hydrothermalis, Caldicellulosiruptor kristjanssonii, Caldicellulosiruptor kronotskyensis, Caldicellulosiruptor owensenis, and Caldicellulosiruptor lactoaceticus.</title>
        <authorList>
            <person name="Blumer-Schuette S.E."/>
            <person name="Ozdemir I."/>
            <person name="Mistry D."/>
            <person name="Lucas S."/>
            <person name="Lapidus A."/>
            <person name="Cheng J.F."/>
            <person name="Goodwin L.A."/>
            <person name="Pitluck S."/>
            <person name="Land M.L."/>
            <person name="Hauser L.J."/>
            <person name="Woyke T."/>
            <person name="Mikhailova N."/>
            <person name="Pati A."/>
            <person name="Kyrpides N.C."/>
            <person name="Ivanova N."/>
            <person name="Detter J.C."/>
            <person name="Walston-Davenport K."/>
            <person name="Han S."/>
            <person name="Adams M.W."/>
            <person name="Kelly R.M."/>
        </authorList>
    </citation>
    <scope>NUCLEOTIDE SEQUENCE [LARGE SCALE GENOMIC DNA]</scope>
    <source>
        <strain evidence="4">ATCC 700167 / DSM 13100 / OL</strain>
    </source>
</reference>
<dbReference type="AlphaFoldDB" id="E4Q659"/>
<dbReference type="KEGG" id="cow:Calow_2033"/>
<dbReference type="eggNOG" id="COG1476">
    <property type="taxonomic scope" value="Bacteria"/>
</dbReference>
<evidence type="ECO:0000259" key="2">
    <source>
        <dbReference type="PROSITE" id="PS50943"/>
    </source>
</evidence>
<protein>
    <submittedName>
        <fullName evidence="3">Helix-turn-helix domain protein</fullName>
    </submittedName>
</protein>
<dbReference type="Proteomes" id="UP000006889">
    <property type="component" value="Chromosome"/>
</dbReference>
<dbReference type="Gene3D" id="1.10.260.40">
    <property type="entry name" value="lambda repressor-like DNA-binding domains"/>
    <property type="match status" value="1"/>
</dbReference>
<keyword evidence="1" id="KW-0238">DNA-binding</keyword>
<dbReference type="CDD" id="cd00093">
    <property type="entry name" value="HTH_XRE"/>
    <property type="match status" value="1"/>
</dbReference>
<dbReference type="SMART" id="SM00530">
    <property type="entry name" value="HTH_XRE"/>
    <property type="match status" value="1"/>
</dbReference>
<dbReference type="GO" id="GO:0003677">
    <property type="term" value="F:DNA binding"/>
    <property type="evidence" value="ECO:0007669"/>
    <property type="project" value="UniProtKB-KW"/>
</dbReference>
<dbReference type="InterPro" id="IPR001387">
    <property type="entry name" value="Cro/C1-type_HTH"/>
</dbReference>
<dbReference type="PANTHER" id="PTHR46558:SF14">
    <property type="entry name" value="HTH-TYPE TRANSCRIPTIONAL REGULATOR ANSR"/>
    <property type="match status" value="1"/>
</dbReference>
<dbReference type="PROSITE" id="PS50943">
    <property type="entry name" value="HTH_CROC1"/>
    <property type="match status" value="1"/>
</dbReference>
<dbReference type="PANTHER" id="PTHR46558">
    <property type="entry name" value="TRACRIPTIONAL REGULATORY PROTEIN-RELATED-RELATED"/>
    <property type="match status" value="1"/>
</dbReference>
<dbReference type="Pfam" id="PF12844">
    <property type="entry name" value="HTH_19"/>
    <property type="match status" value="1"/>
</dbReference>
<dbReference type="HOGENOM" id="CLU_066192_4_0_9"/>
<evidence type="ECO:0000313" key="4">
    <source>
        <dbReference type="Proteomes" id="UP000006889"/>
    </source>
</evidence>